<dbReference type="SUPFAM" id="SSF143744">
    <property type="entry name" value="GlcG-like"/>
    <property type="match status" value="1"/>
</dbReference>
<sequence length="152" mass="16299">MDIATLEAQEERLVFAGFDEAVALRLGQKLVELGLSRAHPIVITIRTPDRTLFHAALPGAKPLNDKWALRKSNTTLLFHEASYLVGSRMREKGGNLAVHGCDSETYSESGGSFPIRVQGTGMIGAVTVSGLPQHDDHALVVEAIGALLFPPA</sequence>
<proteinExistence type="predicted"/>
<protein>
    <submittedName>
        <fullName evidence="1">UPF0303 protein</fullName>
    </submittedName>
</protein>
<keyword evidence="2" id="KW-1185">Reference proteome</keyword>
<dbReference type="EMBL" id="BMYJ01000004">
    <property type="protein sequence ID" value="GHC53315.1"/>
    <property type="molecule type" value="Genomic_DNA"/>
</dbReference>
<dbReference type="PANTHER" id="PTHR28255:SF1">
    <property type="entry name" value="UPF0303 PROTEIN YBR137W"/>
    <property type="match status" value="1"/>
</dbReference>
<organism evidence="1 2">
    <name type="scientific">Neogemmobacter tilapiae</name>
    <dbReference type="NCBI Taxonomy" id="875041"/>
    <lineage>
        <taxon>Bacteria</taxon>
        <taxon>Pseudomonadati</taxon>
        <taxon>Pseudomonadota</taxon>
        <taxon>Alphaproteobacteria</taxon>
        <taxon>Rhodobacterales</taxon>
        <taxon>Paracoccaceae</taxon>
        <taxon>Neogemmobacter</taxon>
    </lineage>
</organism>
<comment type="caution">
    <text evidence="1">The sequence shown here is derived from an EMBL/GenBank/DDBJ whole genome shotgun (WGS) entry which is preliminary data.</text>
</comment>
<evidence type="ECO:0000313" key="1">
    <source>
        <dbReference type="EMBL" id="GHC53315.1"/>
    </source>
</evidence>
<reference evidence="1" key="1">
    <citation type="journal article" date="2014" name="Int. J. Syst. Evol. Microbiol.">
        <title>Complete genome sequence of Corynebacterium casei LMG S-19264T (=DSM 44701T), isolated from a smear-ripened cheese.</title>
        <authorList>
            <consortium name="US DOE Joint Genome Institute (JGI-PGF)"/>
            <person name="Walter F."/>
            <person name="Albersmeier A."/>
            <person name="Kalinowski J."/>
            <person name="Ruckert C."/>
        </authorList>
    </citation>
    <scope>NUCLEOTIDE SEQUENCE</scope>
    <source>
        <strain evidence="1">KCTC 23310</strain>
    </source>
</reference>
<reference evidence="1" key="2">
    <citation type="submission" date="2020-09" db="EMBL/GenBank/DDBJ databases">
        <authorList>
            <person name="Sun Q."/>
            <person name="Kim S."/>
        </authorList>
    </citation>
    <scope>NUCLEOTIDE SEQUENCE</scope>
    <source>
        <strain evidence="1">KCTC 23310</strain>
    </source>
</reference>
<dbReference type="InterPro" id="IPR010371">
    <property type="entry name" value="YBR137W-like"/>
</dbReference>
<gene>
    <name evidence="1" type="ORF">GCM10007315_14960</name>
</gene>
<accession>A0A918WI07</accession>
<dbReference type="Proteomes" id="UP000638981">
    <property type="component" value="Unassembled WGS sequence"/>
</dbReference>
<dbReference type="InterPro" id="IPR038084">
    <property type="entry name" value="PduO/GlcC-like_sf"/>
</dbReference>
<dbReference type="Pfam" id="PF03928">
    <property type="entry name" value="HbpS-like"/>
    <property type="match status" value="1"/>
</dbReference>
<dbReference type="RefSeq" id="WP_189411015.1">
    <property type="nucleotide sequence ID" value="NZ_BMYJ01000004.1"/>
</dbReference>
<name>A0A918WI07_9RHOB</name>
<evidence type="ECO:0000313" key="2">
    <source>
        <dbReference type="Proteomes" id="UP000638981"/>
    </source>
</evidence>
<dbReference type="NCBIfam" id="NF002696">
    <property type="entry name" value="PRK02487.1-5"/>
    <property type="match status" value="1"/>
</dbReference>
<dbReference type="PIRSF" id="PIRSF008757">
    <property type="entry name" value="UCP008757"/>
    <property type="match status" value="1"/>
</dbReference>
<dbReference type="PANTHER" id="PTHR28255">
    <property type="match status" value="1"/>
</dbReference>
<dbReference type="AlphaFoldDB" id="A0A918WI07"/>
<dbReference type="Gene3D" id="3.30.450.150">
    <property type="entry name" value="Haem-degrading domain"/>
    <property type="match status" value="1"/>
</dbReference>
<dbReference type="InterPro" id="IPR005624">
    <property type="entry name" value="PduO/GlcC-like"/>
</dbReference>